<protein>
    <submittedName>
        <fullName evidence="5">Shikimate dehydrogenase</fullName>
    </submittedName>
</protein>
<dbReference type="SUPFAM" id="SSF51735">
    <property type="entry name" value="NAD(P)-binding Rossmann-fold domains"/>
    <property type="match status" value="1"/>
</dbReference>
<accession>A0A154IMR4</accession>
<dbReference type="SUPFAM" id="SSF53223">
    <property type="entry name" value="Aminoacid dehydrogenase-like, N-terminal domain"/>
    <property type="match status" value="1"/>
</dbReference>
<keyword evidence="2" id="KW-0560">Oxidoreductase</keyword>
<name>A0A154IMR4_RHILE</name>
<dbReference type="PANTHER" id="PTHR21089">
    <property type="entry name" value="SHIKIMATE DEHYDROGENASE"/>
    <property type="match status" value="1"/>
</dbReference>
<comment type="caution">
    <text evidence="5">The sequence shown here is derived from an EMBL/GenBank/DDBJ whole genome shotgun (WGS) entry which is preliminary data.</text>
</comment>
<comment type="pathway">
    <text evidence="1">Metabolic intermediate biosynthesis; chorismate biosynthesis; chorismate from D-erythrose 4-phosphate and phosphoenolpyruvate: step 4/7.</text>
</comment>
<dbReference type="PANTHER" id="PTHR21089:SF1">
    <property type="entry name" value="BIFUNCTIONAL 3-DEHYDROQUINATE DEHYDRATASE_SHIKIMATE DEHYDROGENASE, CHLOROPLASTIC"/>
    <property type="match status" value="1"/>
</dbReference>
<dbReference type="InterPro" id="IPR046346">
    <property type="entry name" value="Aminoacid_DH-like_N_sf"/>
</dbReference>
<dbReference type="GO" id="GO:0009423">
    <property type="term" value="P:chorismate biosynthetic process"/>
    <property type="evidence" value="ECO:0007669"/>
    <property type="project" value="TreeGrafter"/>
</dbReference>
<proteinExistence type="predicted"/>
<dbReference type="RefSeq" id="WP_062940839.1">
    <property type="nucleotide sequence ID" value="NZ_CP171845.1"/>
</dbReference>
<dbReference type="InterPro" id="IPR022893">
    <property type="entry name" value="Shikimate_DH_fam"/>
</dbReference>
<dbReference type="Gene3D" id="3.40.50.10860">
    <property type="entry name" value="Leucine Dehydrogenase, chain A, domain 1"/>
    <property type="match status" value="1"/>
</dbReference>
<dbReference type="AlphaFoldDB" id="A0A154IMR4"/>
<gene>
    <name evidence="5" type="ORF">A4A59_12245</name>
</gene>
<organism evidence="5">
    <name type="scientific">Rhizobium leguminosarum</name>
    <dbReference type="NCBI Taxonomy" id="384"/>
    <lineage>
        <taxon>Bacteria</taxon>
        <taxon>Pseudomonadati</taxon>
        <taxon>Pseudomonadota</taxon>
        <taxon>Alphaproteobacteria</taxon>
        <taxon>Hyphomicrobiales</taxon>
        <taxon>Rhizobiaceae</taxon>
        <taxon>Rhizobium/Agrobacterium group</taxon>
        <taxon>Rhizobium</taxon>
    </lineage>
</organism>
<feature type="domain" description="Shikimate dehydrogenase substrate binding N-terminal" evidence="4">
    <location>
        <begin position="20"/>
        <end position="103"/>
    </location>
</feature>
<dbReference type="GO" id="GO:0050661">
    <property type="term" value="F:NADP binding"/>
    <property type="evidence" value="ECO:0007669"/>
    <property type="project" value="TreeGrafter"/>
</dbReference>
<reference evidence="5" key="1">
    <citation type="submission" date="2016-03" db="EMBL/GenBank/DDBJ databases">
        <title>Microsymbionts genomes from the relict species Vavilovia formosa.</title>
        <authorList>
            <person name="Chirak E."/>
            <person name="Kimeklis A."/>
            <person name="Kopat V."/>
            <person name="Andronov E."/>
        </authorList>
    </citation>
    <scope>NUCLEOTIDE SEQUENCE [LARGE SCALE GENOMIC DNA]</scope>
    <source>
        <strain evidence="5">Vaf12</strain>
    </source>
</reference>
<sequence length="270" mass="28350">MNLVQHGIADITGRTRVLGILAHPTEHVKAPPAINRIARSRGRDAVMVPMNVAPADLASVIDALRVLESFDGAIVTVPHKQAILPLCDRVSARAHAVGAANVLRREHDGQLVGDQLDGIGFLAGLTHAGITVSDKAVYLAGAGGAANAIAFALADAGILRLTLYNRTREKIEVLRNKLCAAYSNLTVELGTSDPSGHDLAVNATTLGMNPSDPLPFDASKLTSGMVVAEVVMEPEITPLLAVAQAKGCSIHLGHPMLEHQLQLMADFLGL</sequence>
<dbReference type="GO" id="GO:0019632">
    <property type="term" value="P:shikimate metabolic process"/>
    <property type="evidence" value="ECO:0007669"/>
    <property type="project" value="TreeGrafter"/>
</dbReference>
<dbReference type="InterPro" id="IPR036291">
    <property type="entry name" value="NAD(P)-bd_dom_sf"/>
</dbReference>
<dbReference type="GO" id="GO:0004764">
    <property type="term" value="F:shikimate 3-dehydrogenase (NADP+) activity"/>
    <property type="evidence" value="ECO:0007669"/>
    <property type="project" value="InterPro"/>
</dbReference>
<evidence type="ECO:0000256" key="3">
    <source>
        <dbReference type="ARBA" id="ARBA00023141"/>
    </source>
</evidence>
<dbReference type="CDD" id="cd01065">
    <property type="entry name" value="NAD_bind_Shikimate_DH"/>
    <property type="match status" value="1"/>
</dbReference>
<dbReference type="Gene3D" id="3.40.50.720">
    <property type="entry name" value="NAD(P)-binding Rossmann-like Domain"/>
    <property type="match status" value="1"/>
</dbReference>
<evidence type="ECO:0000256" key="2">
    <source>
        <dbReference type="ARBA" id="ARBA00023002"/>
    </source>
</evidence>
<dbReference type="EMBL" id="LVYU01000078">
    <property type="protein sequence ID" value="KZB01803.1"/>
    <property type="molecule type" value="Genomic_DNA"/>
</dbReference>
<dbReference type="GO" id="GO:0009073">
    <property type="term" value="P:aromatic amino acid family biosynthetic process"/>
    <property type="evidence" value="ECO:0007669"/>
    <property type="project" value="UniProtKB-KW"/>
</dbReference>
<dbReference type="InterPro" id="IPR013708">
    <property type="entry name" value="Shikimate_DH-bd_N"/>
</dbReference>
<evidence type="ECO:0000256" key="1">
    <source>
        <dbReference type="ARBA" id="ARBA00004871"/>
    </source>
</evidence>
<keyword evidence="3" id="KW-0057">Aromatic amino acid biosynthesis</keyword>
<evidence type="ECO:0000313" key="5">
    <source>
        <dbReference type="EMBL" id="KZB01803.1"/>
    </source>
</evidence>
<dbReference type="Pfam" id="PF08501">
    <property type="entry name" value="Shikimate_dh_N"/>
    <property type="match status" value="1"/>
</dbReference>
<dbReference type="GO" id="GO:0005829">
    <property type="term" value="C:cytosol"/>
    <property type="evidence" value="ECO:0007669"/>
    <property type="project" value="TreeGrafter"/>
</dbReference>
<evidence type="ECO:0000259" key="4">
    <source>
        <dbReference type="Pfam" id="PF08501"/>
    </source>
</evidence>
<keyword evidence="3" id="KW-0028">Amino-acid biosynthesis</keyword>